<keyword evidence="1" id="KW-0378">Hydrolase</keyword>
<evidence type="ECO:0000313" key="1">
    <source>
        <dbReference type="EMBL" id="VAW92331.1"/>
    </source>
</evidence>
<dbReference type="AlphaFoldDB" id="A0A3B0ZL24"/>
<dbReference type="Pfam" id="PF05787">
    <property type="entry name" value="PhoX"/>
    <property type="match status" value="1"/>
</dbReference>
<dbReference type="InterPro" id="IPR008557">
    <property type="entry name" value="PhoX"/>
</dbReference>
<gene>
    <name evidence="1" type="ORF">MNBD_GAMMA21-1227</name>
</gene>
<dbReference type="PANTHER" id="PTHR35399:SF2">
    <property type="entry name" value="DUF839 DOMAIN-CONTAINING PROTEIN"/>
    <property type="match status" value="1"/>
</dbReference>
<name>A0A3B0ZL24_9ZZZZ</name>
<dbReference type="EC" id="3.1.3.1" evidence="1"/>
<accession>A0A3B0ZL24</accession>
<dbReference type="GO" id="GO:0004035">
    <property type="term" value="F:alkaline phosphatase activity"/>
    <property type="evidence" value="ECO:0007669"/>
    <property type="project" value="UniProtKB-EC"/>
</dbReference>
<proteinExistence type="predicted"/>
<dbReference type="PANTHER" id="PTHR35399">
    <property type="entry name" value="SLR8030 PROTEIN"/>
    <property type="match status" value="1"/>
</dbReference>
<dbReference type="EMBL" id="UOFR01000014">
    <property type="protein sequence ID" value="VAW92331.1"/>
    <property type="molecule type" value="Genomic_DNA"/>
</dbReference>
<protein>
    <submittedName>
        <fullName evidence="1">Alkaline phosphatase</fullName>
        <ecNumber evidence="1">3.1.3.1</ecNumber>
    </submittedName>
</protein>
<reference evidence="1" key="1">
    <citation type="submission" date="2018-06" db="EMBL/GenBank/DDBJ databases">
        <authorList>
            <person name="Zhirakovskaya E."/>
        </authorList>
    </citation>
    <scope>NUCLEOTIDE SEQUENCE</scope>
</reference>
<organism evidence="1">
    <name type="scientific">hydrothermal vent metagenome</name>
    <dbReference type="NCBI Taxonomy" id="652676"/>
    <lineage>
        <taxon>unclassified sequences</taxon>
        <taxon>metagenomes</taxon>
        <taxon>ecological metagenomes</taxon>
    </lineage>
</organism>
<sequence length="601" mass="66745">MCKDYSVLVMIMTFCFSGGVRSDDHIRSVEFTHTPAPNTVKEFASIYTKSSVIVTYGDGSIKRFPLKYNKLFGVKDKINGGPYAAGQLYASDGSAIMDPFGEPVIAETPDGNSLLNISGQLYLITHYEYDWLLSDGSQARVAAGWYPRMPMSMTLSTINQEKDQLRVVKQRPIDFSNVGGLYVPCFASQTPWNTHLGSEENYDIDARRVELNKRNTISGMDELYFKKKKSANPYYYGVIPEVRVNTNGSTTVTKHHAMGRAVWEMGIVMDDERTVYLGSDGTNQPLIMFIAKNKQDLSEGTLYAAKWTQTKTENGGAARLSWIKLGSGRDNTIRRLADDTKFSDIFSWSGKVKSGYKAIIANGKKIEYLKLNKKNQQAAAFLETIRYAALRGATTEFNKMEGVAKNEKDKKIYIAISRIGRGMLKTYKTPADDIQLDKNKTGAVYELDVSGGQKDTDGVLIDSNYVATHMKVLIAGEEISEDDIGNTAAIEKIANPDNIYFSEKMRVLFIGEDSGYHVNNFLWAYHIDTGKLSRILSATAGAEVAGLQVVENINGHSYIMSNAQHQGDFIYTMDAALRDKVAPLIDRFDAPVGYISGVPDL</sequence>